<name>A0A315EQT5_9BURK</name>
<protein>
    <recommendedName>
        <fullName evidence="3">DUF4156 domain-containing protein</fullName>
    </recommendedName>
</protein>
<comment type="caution">
    <text evidence="1">The sequence shown here is derived from an EMBL/GenBank/DDBJ whole genome shotgun (WGS) entry which is preliminary data.</text>
</comment>
<keyword evidence="2" id="KW-1185">Reference proteome</keyword>
<proteinExistence type="predicted"/>
<dbReference type="InterPro" id="IPR025294">
    <property type="entry name" value="DUF4156"/>
</dbReference>
<dbReference type="RefSeq" id="WP_108402554.1">
    <property type="nucleotide sequence ID" value="NZ_NESP01000001.1"/>
</dbReference>
<evidence type="ECO:0008006" key="3">
    <source>
        <dbReference type="Google" id="ProtNLM"/>
    </source>
</evidence>
<dbReference type="AlphaFoldDB" id="A0A315EQT5"/>
<organism evidence="1 2">
    <name type="scientific">Limnohabitans curvus</name>
    <dbReference type="NCBI Taxonomy" id="323423"/>
    <lineage>
        <taxon>Bacteria</taxon>
        <taxon>Pseudomonadati</taxon>
        <taxon>Pseudomonadota</taxon>
        <taxon>Betaproteobacteria</taxon>
        <taxon>Burkholderiales</taxon>
        <taxon>Comamonadaceae</taxon>
        <taxon>Limnohabitans</taxon>
    </lineage>
</organism>
<dbReference type="Proteomes" id="UP000251341">
    <property type="component" value="Unassembled WGS sequence"/>
</dbReference>
<gene>
    <name evidence="1" type="ORF">B9Z44_12170</name>
</gene>
<dbReference type="Pfam" id="PF13698">
    <property type="entry name" value="DUF4156"/>
    <property type="match status" value="1"/>
</dbReference>
<evidence type="ECO:0000313" key="1">
    <source>
        <dbReference type="EMBL" id="PUE60260.1"/>
    </source>
</evidence>
<reference evidence="1 2" key="1">
    <citation type="submission" date="2017-04" db="EMBL/GenBank/DDBJ databases">
        <title>Unexpected and diverse lifestyles within the genus Limnohabitans.</title>
        <authorList>
            <person name="Kasalicky V."/>
            <person name="Mehrshad M."/>
            <person name="Andrei S.-A."/>
            <person name="Salcher M."/>
            <person name="Kratochvilova H."/>
            <person name="Simek K."/>
            <person name="Ghai R."/>
        </authorList>
    </citation>
    <scope>NUCLEOTIDE SEQUENCE [LARGE SCALE GENOMIC DNA]</scope>
    <source>
        <strain evidence="1 2">MWH-C5</strain>
    </source>
</reference>
<sequence>MNPYIAAACMSTALLTGCANTFLKPAEGSERVLLMKTSQVTTCRPLGKVNVSVVTKVGIYNRDANAVEANLLQLGQNNAIELGGDTLVKDATPEFGKQVFAVYKCKR</sequence>
<dbReference type="EMBL" id="NESP01000001">
    <property type="protein sequence ID" value="PUE60260.1"/>
    <property type="molecule type" value="Genomic_DNA"/>
</dbReference>
<evidence type="ECO:0000313" key="2">
    <source>
        <dbReference type="Proteomes" id="UP000251341"/>
    </source>
</evidence>
<accession>A0A315EQT5</accession>